<dbReference type="SUPFAM" id="SSF53901">
    <property type="entry name" value="Thiolase-like"/>
    <property type="match status" value="2"/>
</dbReference>
<keyword evidence="10" id="KW-0472">Membrane</keyword>
<evidence type="ECO:0000256" key="6">
    <source>
        <dbReference type="ARBA" id="ARBA00022519"/>
    </source>
</evidence>
<dbReference type="AlphaFoldDB" id="A0A6F8SZN1"/>
<dbReference type="PANTHER" id="PTHR11712">
    <property type="entry name" value="POLYKETIDE SYNTHASE-RELATED"/>
    <property type="match status" value="1"/>
</dbReference>
<dbReference type="InterPro" id="IPR020841">
    <property type="entry name" value="PKS_Beta-ketoAc_synthase_dom"/>
</dbReference>
<dbReference type="InterPro" id="IPR014030">
    <property type="entry name" value="Ketoacyl_synth_N"/>
</dbReference>
<evidence type="ECO:0000256" key="10">
    <source>
        <dbReference type="ARBA" id="ARBA00023136"/>
    </source>
</evidence>
<dbReference type="InterPro" id="IPR000794">
    <property type="entry name" value="Beta-ketoacyl_synthase"/>
</dbReference>
<dbReference type="Pfam" id="PF02801">
    <property type="entry name" value="Ketoacyl-synt_C"/>
    <property type="match status" value="1"/>
</dbReference>
<evidence type="ECO:0000256" key="5">
    <source>
        <dbReference type="ARBA" id="ARBA00022475"/>
    </source>
</evidence>
<comment type="pathway">
    <text evidence="2">Lipid metabolism.</text>
</comment>
<dbReference type="PROSITE" id="PS52004">
    <property type="entry name" value="KS3_2"/>
    <property type="match status" value="1"/>
</dbReference>
<keyword evidence="7 14" id="KW-0808">Transferase</keyword>
<sequence>MKKRVVITGMEITSSIGTGIEQFWHAASQGQCGVKRIQSYDPSFYTTQIAGEITDFSLDQLPQFDKNKRYPRVAQYALYCAHHAIKQAGLCATELAASGTYIGTSLGGQPELEVSYKAFFTESWKKIPPLSVIRGMPNSVANHIAIAFGIGGPNSTVSNACVSSAEAIGNAYQQISQGNLTTAVCGGTESLIWETIMAAWCKLRVMSTNNENPEHACRPFDLLRDGMVMADGAGILVLEELQQAKARGAKILAEIIGFGASCDAFHVTAPNSQGQTRAIFAALNDAKLSVNDIHYINAHGTGTQLNDSIETESIKSVFGQRAYEIPVTAQKSMTGHAIGAAGAMEIIATTLSLQKDIVLPTINLDHPDANCDLDYVPNFARAQKVDIALSNHFAFGGANAALVLRKYIGY</sequence>
<evidence type="ECO:0000256" key="9">
    <source>
        <dbReference type="ARBA" id="ARBA00022989"/>
    </source>
</evidence>
<dbReference type="Proteomes" id="UP000502894">
    <property type="component" value="Chromosome"/>
</dbReference>
<name>A0A6F8SZN1_9GAMM</name>
<evidence type="ECO:0000256" key="14">
    <source>
        <dbReference type="RuleBase" id="RU003694"/>
    </source>
</evidence>
<gene>
    <name evidence="16" type="primary">fabF_1</name>
    <name evidence="16" type="ORF">TUM19329_02160</name>
</gene>
<evidence type="ECO:0000256" key="11">
    <source>
        <dbReference type="ARBA" id="ARBA00037576"/>
    </source>
</evidence>
<keyword evidence="6" id="KW-0997">Cell inner membrane</keyword>
<organism evidence="16 17">
    <name type="scientific">Legionella antarctica</name>
    <dbReference type="NCBI Taxonomy" id="2708020"/>
    <lineage>
        <taxon>Bacteria</taxon>
        <taxon>Pseudomonadati</taxon>
        <taxon>Pseudomonadota</taxon>
        <taxon>Gammaproteobacteria</taxon>
        <taxon>Legionellales</taxon>
        <taxon>Legionellaceae</taxon>
        <taxon>Legionella</taxon>
    </lineage>
</organism>
<dbReference type="InterPro" id="IPR014031">
    <property type="entry name" value="Ketoacyl_synth_C"/>
</dbReference>
<protein>
    <recommendedName>
        <fullName evidence="12">Nodulation protein E</fullName>
    </recommendedName>
    <alternativeName>
        <fullName evidence="13">Host-specificity of nodulation protein B</fullName>
    </alternativeName>
</protein>
<dbReference type="FunFam" id="3.40.47.10:FF:000018">
    <property type="entry name" value="3-oxoacyl-[acyl-carrier-protein] synthase 2"/>
    <property type="match status" value="1"/>
</dbReference>
<dbReference type="KEGG" id="lant:TUM19329_02160"/>
<evidence type="ECO:0000256" key="12">
    <source>
        <dbReference type="ARBA" id="ARBA00039445"/>
    </source>
</evidence>
<evidence type="ECO:0000313" key="16">
    <source>
        <dbReference type="EMBL" id="BCA93855.1"/>
    </source>
</evidence>
<dbReference type="CDD" id="cd00834">
    <property type="entry name" value="KAS_I_II"/>
    <property type="match status" value="1"/>
</dbReference>
<proteinExistence type="inferred from homology"/>
<comment type="function">
    <text evidence="11">Proposed to synthesize NOD factor fatty acyl chain. Involved in the synthesis of a highly unsaturated fatty acid moiety, which forms part of a lipo-oligosaccharide that is responsible for host specificity.</text>
</comment>
<reference evidence="16" key="1">
    <citation type="journal article" date="2020" name="Microbiol. Resour. Announc.">
        <title>Complete Genome Sequence of Novel Psychrotolerant Legionella Strain TUM19329, Isolated from Antarctic Lake Sediment.</title>
        <authorList>
            <person name="Shimada S."/>
            <person name="Nakai R."/>
            <person name="Aoki K."/>
            <person name="Shimoeda N."/>
            <person name="Ohno G."/>
            <person name="Miyazaki Y."/>
            <person name="Kudoh S."/>
            <person name="Imura S."/>
            <person name="Watanabe K."/>
            <person name="Ishii Y."/>
            <person name="Tateda K."/>
        </authorList>
    </citation>
    <scope>NUCLEOTIDE SEQUENCE [LARGE SCALE GENOMIC DNA]</scope>
    <source>
        <strain evidence="16">TUM19329</strain>
    </source>
</reference>
<dbReference type="InterPro" id="IPR016039">
    <property type="entry name" value="Thiolase-like"/>
</dbReference>
<dbReference type="GO" id="GO:0004315">
    <property type="term" value="F:3-oxoacyl-[acyl-carrier-protein] synthase activity"/>
    <property type="evidence" value="ECO:0007669"/>
    <property type="project" value="TreeGrafter"/>
</dbReference>
<keyword evidence="8" id="KW-0812">Transmembrane</keyword>
<dbReference type="Gene3D" id="3.40.47.10">
    <property type="match status" value="1"/>
</dbReference>
<evidence type="ECO:0000256" key="2">
    <source>
        <dbReference type="ARBA" id="ARBA00005189"/>
    </source>
</evidence>
<dbReference type="GO" id="GO:0006633">
    <property type="term" value="P:fatty acid biosynthetic process"/>
    <property type="evidence" value="ECO:0007669"/>
    <property type="project" value="TreeGrafter"/>
</dbReference>
<evidence type="ECO:0000259" key="15">
    <source>
        <dbReference type="PROSITE" id="PS52004"/>
    </source>
</evidence>
<keyword evidence="9" id="KW-1133">Transmembrane helix</keyword>
<dbReference type="Pfam" id="PF00109">
    <property type="entry name" value="ketoacyl-synt"/>
    <property type="match status" value="1"/>
</dbReference>
<evidence type="ECO:0000256" key="8">
    <source>
        <dbReference type="ARBA" id="ARBA00022692"/>
    </source>
</evidence>
<feature type="domain" description="Ketosynthase family 3 (KS3)" evidence="15">
    <location>
        <begin position="2"/>
        <end position="406"/>
    </location>
</feature>
<evidence type="ECO:0000256" key="7">
    <source>
        <dbReference type="ARBA" id="ARBA00022679"/>
    </source>
</evidence>
<evidence type="ECO:0000256" key="4">
    <source>
        <dbReference type="ARBA" id="ARBA00022458"/>
    </source>
</evidence>
<dbReference type="NCBIfam" id="NF005589">
    <property type="entry name" value="PRK07314.1"/>
    <property type="match status" value="1"/>
</dbReference>
<evidence type="ECO:0000256" key="1">
    <source>
        <dbReference type="ARBA" id="ARBA00004533"/>
    </source>
</evidence>
<dbReference type="SMART" id="SM00825">
    <property type="entry name" value="PKS_KS"/>
    <property type="match status" value="1"/>
</dbReference>
<keyword evidence="17" id="KW-1185">Reference proteome</keyword>
<evidence type="ECO:0000256" key="13">
    <source>
        <dbReference type="ARBA" id="ARBA00041756"/>
    </source>
</evidence>
<comment type="subcellular location">
    <subcellularLocation>
        <location evidence="1">Cell inner membrane</location>
    </subcellularLocation>
</comment>
<comment type="similarity">
    <text evidence="3 14">Belongs to the thiolase-like superfamily. Beta-ketoacyl-ACP synthases family.</text>
</comment>
<dbReference type="EMBL" id="AP022839">
    <property type="protein sequence ID" value="BCA93855.1"/>
    <property type="molecule type" value="Genomic_DNA"/>
</dbReference>
<keyword evidence="5" id="KW-1003">Cell membrane</keyword>
<dbReference type="PANTHER" id="PTHR11712:SF352">
    <property type="entry name" value="3-OXOACYL-[ACYL-CARRIER-PROTEIN] SYNTHASE"/>
    <property type="match status" value="1"/>
</dbReference>
<evidence type="ECO:0000313" key="17">
    <source>
        <dbReference type="Proteomes" id="UP000502894"/>
    </source>
</evidence>
<dbReference type="RefSeq" id="WP_173235724.1">
    <property type="nucleotide sequence ID" value="NZ_AP022839.1"/>
</dbReference>
<accession>A0A6F8SZN1</accession>
<keyword evidence="4" id="KW-0536">Nodulation</keyword>
<evidence type="ECO:0000256" key="3">
    <source>
        <dbReference type="ARBA" id="ARBA00008467"/>
    </source>
</evidence>
<dbReference type="GO" id="GO:0005886">
    <property type="term" value="C:plasma membrane"/>
    <property type="evidence" value="ECO:0007669"/>
    <property type="project" value="UniProtKB-SubCell"/>
</dbReference>